<name>A0A0A8XSZ8_ARUDO</name>
<protein>
    <submittedName>
        <fullName evidence="2">Uncharacterized protein</fullName>
    </submittedName>
</protein>
<reference evidence="2" key="2">
    <citation type="journal article" date="2015" name="Data Brief">
        <title>Shoot transcriptome of the giant reed, Arundo donax.</title>
        <authorList>
            <person name="Barrero R.A."/>
            <person name="Guerrero F.D."/>
            <person name="Moolhuijzen P."/>
            <person name="Goolsby J.A."/>
            <person name="Tidwell J."/>
            <person name="Bellgard S.E."/>
            <person name="Bellgard M.I."/>
        </authorList>
    </citation>
    <scope>NUCLEOTIDE SEQUENCE</scope>
    <source>
        <tissue evidence="2">Shoot tissue taken approximately 20 cm above the soil surface</tissue>
    </source>
</reference>
<accession>A0A0A8XSZ8</accession>
<organism evidence="2">
    <name type="scientific">Arundo donax</name>
    <name type="common">Giant reed</name>
    <name type="synonym">Donax arundinaceus</name>
    <dbReference type="NCBI Taxonomy" id="35708"/>
    <lineage>
        <taxon>Eukaryota</taxon>
        <taxon>Viridiplantae</taxon>
        <taxon>Streptophyta</taxon>
        <taxon>Embryophyta</taxon>
        <taxon>Tracheophyta</taxon>
        <taxon>Spermatophyta</taxon>
        <taxon>Magnoliopsida</taxon>
        <taxon>Liliopsida</taxon>
        <taxon>Poales</taxon>
        <taxon>Poaceae</taxon>
        <taxon>PACMAD clade</taxon>
        <taxon>Arundinoideae</taxon>
        <taxon>Arundineae</taxon>
        <taxon>Arundo</taxon>
    </lineage>
</organism>
<reference evidence="2" key="1">
    <citation type="submission" date="2014-09" db="EMBL/GenBank/DDBJ databases">
        <authorList>
            <person name="Magalhaes I.L.F."/>
            <person name="Oliveira U."/>
            <person name="Santos F.R."/>
            <person name="Vidigal T.H.D.A."/>
            <person name="Brescovit A.D."/>
            <person name="Santos A.J."/>
        </authorList>
    </citation>
    <scope>NUCLEOTIDE SEQUENCE</scope>
    <source>
        <tissue evidence="2">Shoot tissue taken approximately 20 cm above the soil surface</tissue>
    </source>
</reference>
<feature type="region of interest" description="Disordered" evidence="1">
    <location>
        <begin position="1"/>
        <end position="41"/>
    </location>
</feature>
<proteinExistence type="predicted"/>
<sequence length="41" mass="4267">MPASRSPALPQTPSWRSTHCPGPSTRPPSPCPCGIARAPGR</sequence>
<evidence type="ECO:0000256" key="1">
    <source>
        <dbReference type="SAM" id="MobiDB-lite"/>
    </source>
</evidence>
<dbReference type="AlphaFoldDB" id="A0A0A8XSZ8"/>
<evidence type="ECO:0000313" key="2">
    <source>
        <dbReference type="EMBL" id="JAD17079.1"/>
    </source>
</evidence>
<dbReference type="EMBL" id="GBRH01280816">
    <property type="protein sequence ID" value="JAD17079.1"/>
    <property type="molecule type" value="Transcribed_RNA"/>
</dbReference>